<feature type="transmembrane region" description="Helical" evidence="2">
    <location>
        <begin position="63"/>
        <end position="84"/>
    </location>
</feature>
<evidence type="ECO:0000313" key="3">
    <source>
        <dbReference type="EMBL" id="ATW58294.1"/>
    </source>
</evidence>
<gene>
    <name evidence="3" type="ORF">CNR37_00087</name>
</gene>
<evidence type="ECO:0000256" key="1">
    <source>
        <dbReference type="SAM" id="MobiDB-lite"/>
    </source>
</evidence>
<evidence type="ECO:0000256" key="2">
    <source>
        <dbReference type="SAM" id="Phobius"/>
    </source>
</evidence>
<feature type="compositionally biased region" description="Basic and acidic residues" evidence="1">
    <location>
        <begin position="127"/>
        <end position="145"/>
    </location>
</feature>
<keyword evidence="4" id="KW-1185">Reference proteome</keyword>
<dbReference type="Proteomes" id="UP000241096">
    <property type="component" value="Segment"/>
</dbReference>
<proteinExistence type="predicted"/>
<feature type="region of interest" description="Disordered" evidence="1">
    <location>
        <begin position="127"/>
        <end position="151"/>
    </location>
</feature>
<name>A0A2H4P7Y2_9CAUD</name>
<keyword evidence="2" id="KW-0812">Transmembrane</keyword>
<evidence type="ECO:0000313" key="4">
    <source>
        <dbReference type="Proteomes" id="UP000241096"/>
    </source>
</evidence>
<protein>
    <submittedName>
        <fullName evidence="3">Uncharacterized protein</fullName>
    </submittedName>
</protein>
<keyword evidence="2" id="KW-0472">Membrane</keyword>
<keyword evidence="2" id="KW-1133">Transmembrane helix</keyword>
<reference evidence="3 4" key="1">
    <citation type="submission" date="2017-09" db="EMBL/GenBank/DDBJ databases">
        <authorList>
            <person name="Ehlers B."/>
            <person name="Leendertz F.H."/>
        </authorList>
    </citation>
    <scope>NUCLEOTIDE SEQUENCE [LARGE SCALE GENOMIC DNA]</scope>
</reference>
<sequence length="151" mass="16558">MEWFVIYIFVMIEKLAALLALGWAFFWGAIVVLGFTFFAASMSSIENRKTTAEQMKEPGFKSLATLSKWVMGIGLLFGILTYFVPTQKDLAIIVGSGITYKAVTSETGQRLGGKAVDFLEKKLDDALGESKPEAPQEPAQKKQDSPKGQAL</sequence>
<feature type="transmembrane region" description="Helical" evidence="2">
    <location>
        <begin position="20"/>
        <end position="42"/>
    </location>
</feature>
<dbReference type="EMBL" id="MG018930">
    <property type="protein sequence ID" value="ATW58294.1"/>
    <property type="molecule type" value="Genomic_DNA"/>
</dbReference>
<organism evidence="3 4">
    <name type="scientific">Pseudomonas phage ventosus</name>
    <dbReference type="NCBI Taxonomy" id="2048980"/>
    <lineage>
        <taxon>Viruses</taxon>
        <taxon>Duplodnaviria</taxon>
        <taxon>Heunggongvirae</taxon>
        <taxon>Uroviricota</taxon>
        <taxon>Caudoviricetes</taxon>
        <taxon>Vandenendeviridae</taxon>
        <taxon>Gorskivirinae</taxon>
        <taxon>Ventosusvirus</taxon>
        <taxon>Ventosusvirus ventosus</taxon>
    </lineage>
</organism>
<accession>A0A2H4P7Y2</accession>